<feature type="region of interest" description="Disordered" evidence="1">
    <location>
        <begin position="92"/>
        <end position="115"/>
    </location>
</feature>
<protein>
    <submittedName>
        <fullName evidence="2">Uncharacterized protein</fullName>
    </submittedName>
</protein>
<sequence>MIDGWRMEAKEDRGAAEAWANGQVRALPFRAARYVPLCPEQQAAFPYLTLGPDAAAIVFSGSFYSHTFLSHVALDRDEWLGMLHRFYSLAMPNTSGQSDQTPRAGLRTAKQRRAC</sequence>
<proteinExistence type="predicted"/>
<dbReference type="Proteomes" id="UP000070328">
    <property type="component" value="Unassembled WGS sequence"/>
</dbReference>
<comment type="caution">
    <text evidence="2">The sequence shown here is derived from an EMBL/GenBank/DDBJ whole genome shotgun (WGS) entry which is preliminary data.</text>
</comment>
<reference evidence="2 3" key="1">
    <citation type="submission" date="2014-02" db="EMBL/GenBank/DDBJ databases">
        <title>The genome sequence of Colletotrichum simmondsii CBS122122.</title>
        <authorList>
            <person name="Baroncelli R."/>
            <person name="Thon M.R."/>
        </authorList>
    </citation>
    <scope>NUCLEOTIDE SEQUENCE [LARGE SCALE GENOMIC DNA]</scope>
    <source>
        <strain evidence="2 3">CBS122122</strain>
    </source>
</reference>
<gene>
    <name evidence="2" type="ORF">CSIM01_11999</name>
</gene>
<evidence type="ECO:0000313" key="3">
    <source>
        <dbReference type="Proteomes" id="UP000070328"/>
    </source>
</evidence>
<dbReference type="EMBL" id="JFBX01000265">
    <property type="protein sequence ID" value="KXH43843.1"/>
    <property type="molecule type" value="Genomic_DNA"/>
</dbReference>
<organism evidence="2 3">
    <name type="scientific">Colletotrichum simmondsii</name>
    <dbReference type="NCBI Taxonomy" id="703756"/>
    <lineage>
        <taxon>Eukaryota</taxon>
        <taxon>Fungi</taxon>
        <taxon>Dikarya</taxon>
        <taxon>Ascomycota</taxon>
        <taxon>Pezizomycotina</taxon>
        <taxon>Sordariomycetes</taxon>
        <taxon>Hypocreomycetidae</taxon>
        <taxon>Glomerellales</taxon>
        <taxon>Glomerellaceae</taxon>
        <taxon>Colletotrichum</taxon>
        <taxon>Colletotrichum acutatum species complex</taxon>
    </lineage>
</organism>
<accession>A0A135T6S7</accession>
<evidence type="ECO:0000256" key="1">
    <source>
        <dbReference type="SAM" id="MobiDB-lite"/>
    </source>
</evidence>
<name>A0A135T6S7_9PEZI</name>
<keyword evidence="3" id="KW-1185">Reference proteome</keyword>
<evidence type="ECO:0000313" key="2">
    <source>
        <dbReference type="EMBL" id="KXH43843.1"/>
    </source>
</evidence>
<feature type="compositionally biased region" description="Polar residues" evidence="1">
    <location>
        <begin position="92"/>
        <end position="101"/>
    </location>
</feature>
<dbReference type="AlphaFoldDB" id="A0A135T6S7"/>